<dbReference type="GO" id="GO:0005737">
    <property type="term" value="C:cytoplasm"/>
    <property type="evidence" value="ECO:0007669"/>
    <property type="project" value="TreeGrafter"/>
</dbReference>
<evidence type="ECO:0000256" key="2">
    <source>
        <dbReference type="ARBA" id="ARBA00008779"/>
    </source>
</evidence>
<evidence type="ECO:0000256" key="6">
    <source>
        <dbReference type="ARBA" id="ARBA00022837"/>
    </source>
</evidence>
<protein>
    <recommendedName>
        <fullName evidence="7">Sulfatase N-terminal domain-containing protein</fullName>
    </recommendedName>
</protein>
<evidence type="ECO:0000313" key="8">
    <source>
        <dbReference type="EMBL" id="SVB74151.1"/>
    </source>
</evidence>
<feature type="non-terminal residue" evidence="8">
    <location>
        <position position="1"/>
    </location>
</feature>
<dbReference type="EMBL" id="UINC01055363">
    <property type="protein sequence ID" value="SVB74151.1"/>
    <property type="molecule type" value="Genomic_DNA"/>
</dbReference>
<comment type="cofactor">
    <cofactor evidence="1">
        <name>Ca(2+)</name>
        <dbReference type="ChEBI" id="CHEBI:29108"/>
    </cofactor>
</comment>
<comment type="similarity">
    <text evidence="2">Belongs to the sulfatase family.</text>
</comment>
<proteinExistence type="inferred from homology"/>
<dbReference type="Gene3D" id="3.40.720.10">
    <property type="entry name" value="Alkaline Phosphatase, subunit A"/>
    <property type="match status" value="1"/>
</dbReference>
<dbReference type="PANTHER" id="PTHR45953:SF1">
    <property type="entry name" value="IDURONATE 2-SULFATASE"/>
    <property type="match status" value="1"/>
</dbReference>
<keyword evidence="3" id="KW-0479">Metal-binding</keyword>
<keyword evidence="4" id="KW-0732">Signal</keyword>
<dbReference type="AlphaFoldDB" id="A0A382GIZ7"/>
<dbReference type="InterPro" id="IPR035874">
    <property type="entry name" value="IDS"/>
</dbReference>
<name>A0A382GIZ7_9ZZZZ</name>
<evidence type="ECO:0000256" key="3">
    <source>
        <dbReference type="ARBA" id="ARBA00022723"/>
    </source>
</evidence>
<dbReference type="Pfam" id="PF00884">
    <property type="entry name" value="Sulfatase"/>
    <property type="match status" value="1"/>
</dbReference>
<dbReference type="InterPro" id="IPR017850">
    <property type="entry name" value="Alkaline_phosphatase_core_sf"/>
</dbReference>
<dbReference type="CDD" id="cd16030">
    <property type="entry name" value="iduronate-2-sulfatase"/>
    <property type="match status" value="1"/>
</dbReference>
<evidence type="ECO:0000256" key="1">
    <source>
        <dbReference type="ARBA" id="ARBA00001913"/>
    </source>
</evidence>
<dbReference type="GO" id="GO:0004423">
    <property type="term" value="F:iduronate-2-sulfatase activity"/>
    <property type="evidence" value="ECO:0007669"/>
    <property type="project" value="InterPro"/>
</dbReference>
<keyword evidence="6" id="KW-0106">Calcium</keyword>
<sequence>VKQTQIPLVLLILALVGVAFPTYAETRPNILFIAVDDLNDWVGHLGGHPQARTPNIDRFARTGVSFTKAYCSAPLCNPSRVSLLSGIEPSKSGVYGNGERFREKLPRAVTLLQYLRMNGYTVKGGGKIFHSANRSGDPASWDFYFKAPRTEAKYRRPADLSALAWAPWGPLDNEDGDMLDAKVVSWAISELEKPHDKPFFLACGFTKPHLPWHVPRKYFDLHPLEKILIPKTLDSDRDDLPAFGKKLAREVHDVSGPRNFAKHGEDHDMVLKYNQWHRAVQSYLATISFVDAHVGRLLMALEHSEHADNTIVVLWGDHGWHLGEKQHWRKHALWETTTRTTLIISAPGQLQKNQLCWRPVSLIDLYPTLVELCGLPSRNGLDGHSIVPLLQDPKMEWKRPVLITYGQGNHAVRTERW</sequence>
<dbReference type="PANTHER" id="PTHR45953">
    <property type="entry name" value="IDURONATE 2-SULFATASE"/>
    <property type="match status" value="1"/>
</dbReference>
<feature type="non-terminal residue" evidence="8">
    <location>
        <position position="417"/>
    </location>
</feature>
<keyword evidence="5" id="KW-0378">Hydrolase</keyword>
<evidence type="ECO:0000256" key="4">
    <source>
        <dbReference type="ARBA" id="ARBA00022729"/>
    </source>
</evidence>
<reference evidence="8" key="1">
    <citation type="submission" date="2018-05" db="EMBL/GenBank/DDBJ databases">
        <authorList>
            <person name="Lanie J.A."/>
            <person name="Ng W.-L."/>
            <person name="Kazmierczak K.M."/>
            <person name="Andrzejewski T.M."/>
            <person name="Davidsen T.M."/>
            <person name="Wayne K.J."/>
            <person name="Tettelin H."/>
            <person name="Glass J.I."/>
            <person name="Rusch D."/>
            <person name="Podicherti R."/>
            <person name="Tsui H.-C.T."/>
            <person name="Winkler M.E."/>
        </authorList>
    </citation>
    <scope>NUCLEOTIDE SEQUENCE</scope>
</reference>
<dbReference type="GO" id="GO:0046872">
    <property type="term" value="F:metal ion binding"/>
    <property type="evidence" value="ECO:0007669"/>
    <property type="project" value="UniProtKB-KW"/>
</dbReference>
<evidence type="ECO:0000259" key="7">
    <source>
        <dbReference type="Pfam" id="PF00884"/>
    </source>
</evidence>
<evidence type="ECO:0000256" key="5">
    <source>
        <dbReference type="ARBA" id="ARBA00022801"/>
    </source>
</evidence>
<feature type="domain" description="Sulfatase N-terminal" evidence="7">
    <location>
        <begin position="28"/>
        <end position="374"/>
    </location>
</feature>
<organism evidence="8">
    <name type="scientific">marine metagenome</name>
    <dbReference type="NCBI Taxonomy" id="408172"/>
    <lineage>
        <taxon>unclassified sequences</taxon>
        <taxon>metagenomes</taxon>
        <taxon>ecological metagenomes</taxon>
    </lineage>
</organism>
<gene>
    <name evidence="8" type="ORF">METZ01_LOCUS227005</name>
</gene>
<accession>A0A382GIZ7</accession>
<dbReference type="SUPFAM" id="SSF53649">
    <property type="entry name" value="Alkaline phosphatase-like"/>
    <property type="match status" value="1"/>
</dbReference>
<dbReference type="InterPro" id="IPR000917">
    <property type="entry name" value="Sulfatase_N"/>
</dbReference>